<dbReference type="PANTHER" id="PTHR10811">
    <property type="entry name" value="FRINGE-RELATED"/>
    <property type="match status" value="1"/>
</dbReference>
<feature type="transmembrane region" description="Helical" evidence="2">
    <location>
        <begin position="20"/>
        <end position="41"/>
    </location>
</feature>
<keyword evidence="2" id="KW-0472">Membrane</keyword>
<dbReference type="Proteomes" id="UP000249390">
    <property type="component" value="Unassembled WGS sequence"/>
</dbReference>
<comment type="caution">
    <text evidence="3">The sequence shown here is derived from an EMBL/GenBank/DDBJ whole genome shotgun (WGS) entry which is preliminary data.</text>
</comment>
<evidence type="ECO:0000256" key="1">
    <source>
        <dbReference type="SAM" id="MobiDB-lite"/>
    </source>
</evidence>
<dbReference type="Gene3D" id="3.90.550.50">
    <property type="match status" value="1"/>
</dbReference>
<evidence type="ECO:0000313" key="3">
    <source>
        <dbReference type="EMBL" id="RAL39902.1"/>
    </source>
</evidence>
<keyword evidence="4" id="KW-1185">Reference proteome</keyword>
<accession>A0A328D278</accession>
<dbReference type="AlphaFoldDB" id="A0A328D278"/>
<dbReference type="Pfam" id="PF04646">
    <property type="entry name" value="DUF604"/>
    <property type="match status" value="1"/>
</dbReference>
<evidence type="ECO:0000313" key="4">
    <source>
        <dbReference type="Proteomes" id="UP000249390"/>
    </source>
</evidence>
<dbReference type="EMBL" id="NQVE01000195">
    <property type="protein sequence ID" value="RAL39902.1"/>
    <property type="molecule type" value="Genomic_DNA"/>
</dbReference>
<sequence>MSSSSSSRSWFSFIDTTSLLAGLSKLLLISGVVVYLGIILLPNIPPCPPSPEIMISSSRLAMPASTTSPGDPPASSPKPDDGGGGGPPPATASESKTNLSHLIFGLVGSEKAWHHRKAYIETWWRPNVTRGFIYLDTEPTEELLPWSPWSPPYRVSDNITKVVGETGHVDATVARLVHGIMEVFRDCNGDGGDDERVIRWVVMGDDDSIFMLDNMVELLARYDHRKYYYFGGHSEFILSNFWYSFNQGFGGAGFFLSYPLAKALAHSMKSCLKRYNQMRAADSTTMACIADLGTNLSPIPGIHQMDMRGDASGFLSSHPNSPLISLHHLDMVEPLFPLMDRFQSAAHIMTAAGLDQTRILQQTICHHRPTNWTFSISWGYTSHIYERILPRSYLQNPIATFKEWAHANPRPPHWMFDVRPPVNHPCETPHVFFLESAKETPDGQEIVTIYKRQWRRRLPPCLFSGNHSADYVFRVRVYTPTSKRTQVNSFLLLLPKF</sequence>
<dbReference type="InterPro" id="IPR006740">
    <property type="entry name" value="DUF604"/>
</dbReference>
<organism evidence="3 4">
    <name type="scientific">Cuscuta australis</name>
    <dbReference type="NCBI Taxonomy" id="267555"/>
    <lineage>
        <taxon>Eukaryota</taxon>
        <taxon>Viridiplantae</taxon>
        <taxon>Streptophyta</taxon>
        <taxon>Embryophyta</taxon>
        <taxon>Tracheophyta</taxon>
        <taxon>Spermatophyta</taxon>
        <taxon>Magnoliopsida</taxon>
        <taxon>eudicotyledons</taxon>
        <taxon>Gunneridae</taxon>
        <taxon>Pentapetalae</taxon>
        <taxon>asterids</taxon>
        <taxon>lamiids</taxon>
        <taxon>Solanales</taxon>
        <taxon>Convolvulaceae</taxon>
        <taxon>Cuscuteae</taxon>
        <taxon>Cuscuta</taxon>
        <taxon>Cuscuta subgen. Grammica</taxon>
        <taxon>Cuscuta sect. Cleistogrammica</taxon>
    </lineage>
</organism>
<keyword evidence="2" id="KW-1133">Transmembrane helix</keyword>
<gene>
    <name evidence="3" type="ORF">DM860_008042</name>
</gene>
<protein>
    <submittedName>
        <fullName evidence="3">Uncharacterized protein</fullName>
    </submittedName>
</protein>
<reference evidence="3 4" key="1">
    <citation type="submission" date="2018-06" db="EMBL/GenBank/DDBJ databases">
        <title>The Genome of Cuscuta australis (Dodder) Provides Insight into the Evolution of Plant Parasitism.</title>
        <authorList>
            <person name="Liu H."/>
        </authorList>
    </citation>
    <scope>NUCLEOTIDE SEQUENCE [LARGE SCALE GENOMIC DNA]</scope>
    <source>
        <strain evidence="4">cv. Yunnan</strain>
        <tissue evidence="3">Vines</tissue>
    </source>
</reference>
<proteinExistence type="predicted"/>
<keyword evidence="2" id="KW-0812">Transmembrane</keyword>
<feature type="region of interest" description="Disordered" evidence="1">
    <location>
        <begin position="61"/>
        <end position="94"/>
    </location>
</feature>
<dbReference type="FunFam" id="3.90.550.50:FF:000061">
    <property type="entry name" value="AT4g00300 protein"/>
    <property type="match status" value="1"/>
</dbReference>
<name>A0A328D278_9ASTE</name>
<evidence type="ECO:0000256" key="2">
    <source>
        <dbReference type="SAM" id="Phobius"/>
    </source>
</evidence>